<evidence type="ECO:0000256" key="2">
    <source>
        <dbReference type="SAM" id="SignalP"/>
    </source>
</evidence>
<dbReference type="Proteomes" id="UP000000226">
    <property type="component" value="Chromosome 4"/>
</dbReference>
<sequence length="159" mass="17519">MFRTLTLFFLFSVTATLLLPTKSDVNFNTSSMLLAQNHSKTLNKVGDDVFMACDDRKNCRSNNSVDNQSAHVARRLDSLTNFTSNPNMTLDDKCNTTIRGYRSCFTYPKPQAPPTVSISSPSPPPHVPTTLSSPPPARRSRSTAPESSQDSGILFFLSL</sequence>
<dbReference type="OrthoDB" id="10612234at2759"/>
<proteinExistence type="predicted"/>
<dbReference type="EMBL" id="CM002291">
    <property type="protein sequence ID" value="ESW24730.1"/>
    <property type="molecule type" value="Genomic_DNA"/>
</dbReference>
<feature type="signal peptide" evidence="2">
    <location>
        <begin position="1"/>
        <end position="23"/>
    </location>
</feature>
<name>V7C628_PHAVU</name>
<feature type="chain" id="PRO_5004757434" evidence="2">
    <location>
        <begin position="24"/>
        <end position="159"/>
    </location>
</feature>
<feature type="region of interest" description="Disordered" evidence="1">
    <location>
        <begin position="112"/>
        <end position="152"/>
    </location>
</feature>
<gene>
    <name evidence="3" type="ORF">PHAVU_004G155200g</name>
</gene>
<dbReference type="Gramene" id="ESW24730">
    <property type="protein sequence ID" value="ESW24730"/>
    <property type="gene ID" value="PHAVU_004G155200g"/>
</dbReference>
<protein>
    <submittedName>
        <fullName evidence="3">Uncharacterized protein</fullName>
    </submittedName>
</protein>
<reference evidence="4" key="1">
    <citation type="journal article" date="2014" name="Nat. Genet.">
        <title>A reference genome for common bean and genome-wide analysis of dual domestications.</title>
        <authorList>
            <person name="Schmutz J."/>
            <person name="McClean P.E."/>
            <person name="Mamidi S."/>
            <person name="Wu G.A."/>
            <person name="Cannon S.B."/>
            <person name="Grimwood J."/>
            <person name="Jenkins J."/>
            <person name="Shu S."/>
            <person name="Song Q."/>
            <person name="Chavarro C."/>
            <person name="Torres-Torres M."/>
            <person name="Geffroy V."/>
            <person name="Moghaddam S.M."/>
            <person name="Gao D."/>
            <person name="Abernathy B."/>
            <person name="Barry K."/>
            <person name="Blair M."/>
            <person name="Brick M.A."/>
            <person name="Chovatia M."/>
            <person name="Gepts P."/>
            <person name="Goodstein D.M."/>
            <person name="Gonzales M."/>
            <person name="Hellsten U."/>
            <person name="Hyten D.L."/>
            <person name="Jia G."/>
            <person name="Kelly J.D."/>
            <person name="Kudrna D."/>
            <person name="Lee R."/>
            <person name="Richard M.M."/>
            <person name="Miklas P.N."/>
            <person name="Osorno J.M."/>
            <person name="Rodrigues J."/>
            <person name="Thareau V."/>
            <person name="Urrea C.A."/>
            <person name="Wang M."/>
            <person name="Yu Y."/>
            <person name="Zhang M."/>
            <person name="Wing R.A."/>
            <person name="Cregan P.B."/>
            <person name="Rokhsar D.S."/>
            <person name="Jackson S.A."/>
        </authorList>
    </citation>
    <scope>NUCLEOTIDE SEQUENCE [LARGE SCALE GENOMIC DNA]</scope>
    <source>
        <strain evidence="4">cv. G19833</strain>
    </source>
</reference>
<organism evidence="3 4">
    <name type="scientific">Phaseolus vulgaris</name>
    <name type="common">Kidney bean</name>
    <name type="synonym">French bean</name>
    <dbReference type="NCBI Taxonomy" id="3885"/>
    <lineage>
        <taxon>Eukaryota</taxon>
        <taxon>Viridiplantae</taxon>
        <taxon>Streptophyta</taxon>
        <taxon>Embryophyta</taxon>
        <taxon>Tracheophyta</taxon>
        <taxon>Spermatophyta</taxon>
        <taxon>Magnoliopsida</taxon>
        <taxon>eudicotyledons</taxon>
        <taxon>Gunneridae</taxon>
        <taxon>Pentapetalae</taxon>
        <taxon>rosids</taxon>
        <taxon>fabids</taxon>
        <taxon>Fabales</taxon>
        <taxon>Fabaceae</taxon>
        <taxon>Papilionoideae</taxon>
        <taxon>50 kb inversion clade</taxon>
        <taxon>NPAAA clade</taxon>
        <taxon>indigoferoid/millettioid clade</taxon>
        <taxon>Phaseoleae</taxon>
        <taxon>Phaseolus</taxon>
    </lineage>
</organism>
<evidence type="ECO:0000256" key="1">
    <source>
        <dbReference type="SAM" id="MobiDB-lite"/>
    </source>
</evidence>
<dbReference type="AlphaFoldDB" id="V7C628"/>
<keyword evidence="4" id="KW-1185">Reference proteome</keyword>
<evidence type="ECO:0000313" key="4">
    <source>
        <dbReference type="Proteomes" id="UP000000226"/>
    </source>
</evidence>
<evidence type="ECO:0000313" key="3">
    <source>
        <dbReference type="EMBL" id="ESW24730.1"/>
    </source>
</evidence>
<feature type="compositionally biased region" description="Pro residues" evidence="1">
    <location>
        <begin position="121"/>
        <end position="137"/>
    </location>
</feature>
<accession>V7C628</accession>
<keyword evidence="2" id="KW-0732">Signal</keyword>